<dbReference type="EMBL" id="JAPQKQ010000004">
    <property type="protein sequence ID" value="KAJ5201150.1"/>
    <property type="molecule type" value="Genomic_DNA"/>
</dbReference>
<feature type="compositionally biased region" description="Polar residues" evidence="1">
    <location>
        <begin position="32"/>
        <end position="46"/>
    </location>
</feature>
<name>A0A9W9MGZ6_9EURO</name>
<feature type="region of interest" description="Disordered" evidence="1">
    <location>
        <begin position="32"/>
        <end position="55"/>
    </location>
</feature>
<dbReference type="Proteomes" id="UP001150942">
    <property type="component" value="Unassembled WGS sequence"/>
</dbReference>
<sequence length="75" mass="8417">MSVDPILEVRPVPQDRSFAGRSFSHGGATDIKTTTRSLQKAYTESSLTRDTKLRRNEVNSSPLKISKKFYEDGLT</sequence>
<evidence type="ECO:0000313" key="3">
    <source>
        <dbReference type="Proteomes" id="UP001150942"/>
    </source>
</evidence>
<evidence type="ECO:0000256" key="1">
    <source>
        <dbReference type="SAM" id="MobiDB-lite"/>
    </source>
</evidence>
<accession>A0A9W9MGZ6</accession>
<comment type="caution">
    <text evidence="2">The sequence shown here is derived from an EMBL/GenBank/DDBJ whole genome shotgun (WGS) entry which is preliminary data.</text>
</comment>
<keyword evidence="3" id="KW-1185">Reference proteome</keyword>
<gene>
    <name evidence="2" type="ORF">N7449_005953</name>
</gene>
<reference evidence="2" key="1">
    <citation type="submission" date="2022-11" db="EMBL/GenBank/DDBJ databases">
        <authorList>
            <person name="Petersen C."/>
        </authorList>
    </citation>
    <scope>NUCLEOTIDE SEQUENCE</scope>
    <source>
        <strain evidence="2">IBT 20477</strain>
    </source>
</reference>
<proteinExistence type="predicted"/>
<dbReference type="OrthoDB" id="5101662at2759"/>
<evidence type="ECO:0000313" key="2">
    <source>
        <dbReference type="EMBL" id="KAJ5201150.1"/>
    </source>
</evidence>
<organism evidence="2 3">
    <name type="scientific">Penicillium cf. viridicatum</name>
    <dbReference type="NCBI Taxonomy" id="2972119"/>
    <lineage>
        <taxon>Eukaryota</taxon>
        <taxon>Fungi</taxon>
        <taxon>Dikarya</taxon>
        <taxon>Ascomycota</taxon>
        <taxon>Pezizomycotina</taxon>
        <taxon>Eurotiomycetes</taxon>
        <taxon>Eurotiomycetidae</taxon>
        <taxon>Eurotiales</taxon>
        <taxon>Aspergillaceae</taxon>
        <taxon>Penicillium</taxon>
    </lineage>
</organism>
<dbReference type="AlphaFoldDB" id="A0A9W9MGZ6"/>
<protein>
    <submittedName>
        <fullName evidence="2">Uncharacterized protein</fullName>
    </submittedName>
</protein>
<reference evidence="2" key="2">
    <citation type="journal article" date="2023" name="IMA Fungus">
        <title>Comparative genomic study of the Penicillium genus elucidates a diverse pangenome and 15 lateral gene transfer events.</title>
        <authorList>
            <person name="Petersen C."/>
            <person name="Sorensen T."/>
            <person name="Nielsen M.R."/>
            <person name="Sondergaard T.E."/>
            <person name="Sorensen J.L."/>
            <person name="Fitzpatrick D.A."/>
            <person name="Frisvad J.C."/>
            <person name="Nielsen K.L."/>
        </authorList>
    </citation>
    <scope>NUCLEOTIDE SEQUENCE</scope>
    <source>
        <strain evidence="2">IBT 20477</strain>
    </source>
</reference>